<accession>A0ACC3ZGC9</accession>
<organism evidence="1 2">
    <name type="scientific">Colletotrichum truncatum</name>
    <name type="common">Anthracnose fungus</name>
    <name type="synonym">Colletotrichum capsici</name>
    <dbReference type="NCBI Taxonomy" id="5467"/>
    <lineage>
        <taxon>Eukaryota</taxon>
        <taxon>Fungi</taxon>
        <taxon>Dikarya</taxon>
        <taxon>Ascomycota</taxon>
        <taxon>Pezizomycotina</taxon>
        <taxon>Sordariomycetes</taxon>
        <taxon>Hypocreomycetidae</taxon>
        <taxon>Glomerellales</taxon>
        <taxon>Glomerellaceae</taxon>
        <taxon>Colletotrichum</taxon>
        <taxon>Colletotrichum truncatum species complex</taxon>
    </lineage>
</organism>
<reference evidence="1 2" key="1">
    <citation type="journal article" date="2020" name="Phytopathology">
        <title>Genome Sequence Resources of Colletotrichum truncatum, C. plurivorum, C. musicola, and C. sojae: Four Species Pathogenic to Soybean (Glycine max).</title>
        <authorList>
            <person name="Rogerio F."/>
            <person name="Boufleur T.R."/>
            <person name="Ciampi-Guillardi M."/>
            <person name="Sukno S.A."/>
            <person name="Thon M.R."/>
            <person name="Massola Junior N.S."/>
            <person name="Baroncelli R."/>
        </authorList>
    </citation>
    <scope>NUCLEOTIDE SEQUENCE [LARGE SCALE GENOMIC DNA]</scope>
    <source>
        <strain evidence="1 2">CMES1059</strain>
    </source>
</reference>
<feature type="non-terminal residue" evidence="1">
    <location>
        <position position="1"/>
    </location>
</feature>
<protein>
    <submittedName>
        <fullName evidence="1">Rho-GTPase-activating protein 7</fullName>
    </submittedName>
</protein>
<comment type="caution">
    <text evidence="1">The sequence shown here is derived from an EMBL/GenBank/DDBJ whole genome shotgun (WGS) entry which is preliminary data.</text>
</comment>
<dbReference type="Proteomes" id="UP000805649">
    <property type="component" value="Unassembled WGS sequence"/>
</dbReference>
<dbReference type="EMBL" id="VUJX02000001">
    <property type="protein sequence ID" value="KAL0943202.1"/>
    <property type="molecule type" value="Genomic_DNA"/>
</dbReference>
<evidence type="ECO:0000313" key="1">
    <source>
        <dbReference type="EMBL" id="KAL0943202.1"/>
    </source>
</evidence>
<sequence length="314" mass="35324">NILTHDLKESVKYGSKAVKGRLLLSPFWPVDRESDASDRLSNTSKSASTNAMASGVTHQTKEDSSIEDALGRLPAGWERRETELGQTYYVDHNTKTTSWERPRVDDSVEKATPKLVFGVSLDRLYERDGLPVPVVVHQCIQAVDLYGLGVEGIYRQSGSPAIIEKLRNMYNLDSLNPALDFRMPENFDYDVHIAAGLLKRFLKDLPNPLLVQEFYSDLINAAKHTDDIVRRDSIHAIINGLPDTHYATIRSVILHLHRVMENSHVNRMNSHNLAVIFGPILMGANPSTSIEDAGWQVKVVDTIIQKCYEIFDED</sequence>
<proteinExistence type="predicted"/>
<name>A0ACC3ZGC9_COLTU</name>
<gene>
    <name evidence="1" type="ORF">CTRU02_201088</name>
</gene>
<keyword evidence="2" id="KW-1185">Reference proteome</keyword>
<evidence type="ECO:0000313" key="2">
    <source>
        <dbReference type="Proteomes" id="UP000805649"/>
    </source>
</evidence>